<comment type="caution">
    <text evidence="2">The sequence shown here is derived from an EMBL/GenBank/DDBJ whole genome shotgun (WGS) entry which is preliminary data.</text>
</comment>
<protein>
    <submittedName>
        <fullName evidence="2">Uncharacterized protein</fullName>
    </submittedName>
</protein>
<reference evidence="2 3" key="1">
    <citation type="journal article" date="2016" name="Sci. Rep.">
        <title>Metabolic traits of an uncultured archaeal lineage -MSBL1- from brine pools of the Red Sea.</title>
        <authorList>
            <person name="Mwirichia R."/>
            <person name="Alam I."/>
            <person name="Rashid M."/>
            <person name="Vinu M."/>
            <person name="Ba-Alawi W."/>
            <person name="Anthony Kamau A."/>
            <person name="Kamanda Ngugi D."/>
            <person name="Goker M."/>
            <person name="Klenk H.P."/>
            <person name="Bajic V."/>
            <person name="Stingl U."/>
        </authorList>
    </citation>
    <scope>NUCLEOTIDE SEQUENCE [LARGE SCALE GENOMIC DNA]</scope>
    <source>
        <strain evidence="2">SCGC-AAA261F17</strain>
    </source>
</reference>
<proteinExistence type="predicted"/>
<organism evidence="2 3">
    <name type="scientific">candidate division MSBL1 archaeon SCGC-AAA261F17</name>
    <dbReference type="NCBI Taxonomy" id="1698274"/>
    <lineage>
        <taxon>Archaea</taxon>
        <taxon>Methanobacteriati</taxon>
        <taxon>Methanobacteriota</taxon>
        <taxon>candidate division MSBL1</taxon>
    </lineage>
</organism>
<name>A0A133V3T6_9EURY</name>
<sequence>MRVRLLSHTANPEHLVWIAARSCWTREGASKLDPDPQKTRETRQEGSRARTRLDPRAREIHFLDRGNLTRLQSSIGQRFC</sequence>
<evidence type="ECO:0000256" key="1">
    <source>
        <dbReference type="SAM" id="MobiDB-lite"/>
    </source>
</evidence>
<evidence type="ECO:0000313" key="2">
    <source>
        <dbReference type="EMBL" id="KXB01093.1"/>
    </source>
</evidence>
<dbReference type="Proteomes" id="UP000070035">
    <property type="component" value="Unassembled WGS sequence"/>
</dbReference>
<accession>A0A133V3T6</accession>
<keyword evidence="3" id="KW-1185">Reference proteome</keyword>
<feature type="region of interest" description="Disordered" evidence="1">
    <location>
        <begin position="28"/>
        <end position="53"/>
    </location>
</feature>
<dbReference type="EMBL" id="LHXY01000053">
    <property type="protein sequence ID" value="KXB01093.1"/>
    <property type="molecule type" value="Genomic_DNA"/>
</dbReference>
<dbReference type="AlphaFoldDB" id="A0A133V3T6"/>
<evidence type="ECO:0000313" key="3">
    <source>
        <dbReference type="Proteomes" id="UP000070035"/>
    </source>
</evidence>
<gene>
    <name evidence="2" type="ORF">AKJ44_02945</name>
</gene>